<protein>
    <submittedName>
        <fullName evidence="1">Uncharacterized protein</fullName>
    </submittedName>
</protein>
<organism evidence="1 2">
    <name type="scientific">Almyronema epifaneia S1</name>
    <dbReference type="NCBI Taxonomy" id="2991925"/>
    <lineage>
        <taxon>Bacteria</taxon>
        <taxon>Bacillati</taxon>
        <taxon>Cyanobacteriota</taxon>
        <taxon>Cyanophyceae</taxon>
        <taxon>Nodosilineales</taxon>
        <taxon>Nodosilineaceae</taxon>
        <taxon>Almyronema</taxon>
        <taxon>Almyronema epifaneia</taxon>
    </lineage>
</organism>
<evidence type="ECO:0000313" key="1">
    <source>
        <dbReference type="EMBL" id="MFE4108570.1"/>
    </source>
</evidence>
<name>A0ABW6ILZ9_9CYAN</name>
<reference evidence="1 2" key="1">
    <citation type="submission" date="2024-10" db="EMBL/GenBank/DDBJ databases">
        <authorList>
            <person name="Ratan Roy A."/>
            <person name="Morales Sandoval P.H."/>
            <person name="De Los Santos Villalobos S."/>
            <person name="Chakraborty S."/>
            <person name="Mukherjee J."/>
        </authorList>
    </citation>
    <scope>NUCLEOTIDE SEQUENCE [LARGE SCALE GENOMIC DNA]</scope>
    <source>
        <strain evidence="1 2">S1</strain>
    </source>
</reference>
<proteinExistence type="predicted"/>
<evidence type="ECO:0000313" key="2">
    <source>
        <dbReference type="Proteomes" id="UP001600165"/>
    </source>
</evidence>
<keyword evidence="2" id="KW-1185">Reference proteome</keyword>
<sequence>MEAMSCFGDYYSGRQVTYPFESNGYSAFSGVIYSAIFRELADWDSKRITGWRDPEWKEFRPFPEKGWGTAVRVSGSFQCMDCGPGRQGQGVFAAAESQTDLVWIDIRKDSTYAPYLESEAAFQAFYEQERGKGQNKDPLFVGFPSGDYGCFKIICNTYPHQEPLPAPAYPPPEKPPMSCNCSEIEELLRGIYLRLGVDQYPVTVPESLTQKGNKTQELPDLTALAGWLTVQMDALMGQFPIEIEIEDDDLLKEGNQRRKVELPNLAETISELYALAYQSSVAGEIQINFLTRLTAELIATKNAAIITQDYARANASYLGYKGNPKRRKIRYAIDIEKSDKFTSLFNEVTKEVIGWEEDDPQTVAEYLQKLMYAAGIIKAAFMRKGNQAGGVIDGLRELFKGTNFDDGWQNFIEDLKNPDSIYNTGAIPKPDIVDTSPDALADILAELKKRNGTNNQP</sequence>
<dbReference type="EMBL" id="JBHZOL010000115">
    <property type="protein sequence ID" value="MFE4108570.1"/>
    <property type="molecule type" value="Genomic_DNA"/>
</dbReference>
<gene>
    <name evidence="1" type="ORF">ACFVKH_20015</name>
</gene>
<comment type="caution">
    <text evidence="1">The sequence shown here is derived from an EMBL/GenBank/DDBJ whole genome shotgun (WGS) entry which is preliminary data.</text>
</comment>
<accession>A0ABW6ILZ9</accession>
<dbReference type="Proteomes" id="UP001600165">
    <property type="component" value="Unassembled WGS sequence"/>
</dbReference>